<feature type="compositionally biased region" description="Low complexity" evidence="1">
    <location>
        <begin position="1034"/>
        <end position="1045"/>
    </location>
</feature>
<protein>
    <submittedName>
        <fullName evidence="3">Transcription factor TFIIIB component B</fullName>
    </submittedName>
</protein>
<dbReference type="SMART" id="SM00717">
    <property type="entry name" value="SANT"/>
    <property type="match status" value="1"/>
</dbReference>
<dbReference type="OrthoDB" id="272624at2759"/>
<proteinExistence type="predicted"/>
<dbReference type="EMBL" id="BMAV01026317">
    <property type="protein sequence ID" value="GFS49305.1"/>
    <property type="molecule type" value="Genomic_DNA"/>
</dbReference>
<feature type="compositionally biased region" description="Low complexity" evidence="1">
    <location>
        <begin position="649"/>
        <end position="666"/>
    </location>
</feature>
<dbReference type="InterPro" id="IPR001005">
    <property type="entry name" value="SANT/Myb"/>
</dbReference>
<feature type="region of interest" description="Disordered" evidence="1">
    <location>
        <begin position="512"/>
        <end position="556"/>
    </location>
</feature>
<feature type="region of interest" description="Disordered" evidence="1">
    <location>
        <begin position="630"/>
        <end position="689"/>
    </location>
</feature>
<feature type="region of interest" description="Disordered" evidence="1">
    <location>
        <begin position="334"/>
        <end position="376"/>
    </location>
</feature>
<evidence type="ECO:0000313" key="4">
    <source>
        <dbReference type="Proteomes" id="UP000886998"/>
    </source>
</evidence>
<reference evidence="3" key="1">
    <citation type="submission" date="2020-08" db="EMBL/GenBank/DDBJ databases">
        <title>Multicomponent nature underlies the extraordinary mechanical properties of spider dragline silk.</title>
        <authorList>
            <person name="Kono N."/>
            <person name="Nakamura H."/>
            <person name="Mori M."/>
            <person name="Yoshida Y."/>
            <person name="Ohtoshi R."/>
            <person name="Malay A.D."/>
            <person name="Moran D.A.P."/>
            <person name="Tomita M."/>
            <person name="Numata K."/>
            <person name="Arakawa K."/>
        </authorList>
    </citation>
    <scope>NUCLEOTIDE SEQUENCE</scope>
</reference>
<keyword evidence="4" id="KW-1185">Reference proteome</keyword>
<name>A0A8X6IK47_9ARAC</name>
<feature type="compositionally biased region" description="Basic and acidic residues" evidence="1">
    <location>
        <begin position="235"/>
        <end position="246"/>
    </location>
</feature>
<feature type="region of interest" description="Disordered" evidence="1">
    <location>
        <begin position="27"/>
        <end position="140"/>
    </location>
</feature>
<feature type="compositionally biased region" description="Polar residues" evidence="1">
    <location>
        <begin position="1050"/>
        <end position="1067"/>
    </location>
</feature>
<feature type="compositionally biased region" description="Low complexity" evidence="1">
    <location>
        <begin position="58"/>
        <end position="76"/>
    </location>
</feature>
<feature type="compositionally biased region" description="Basic and acidic residues" evidence="1">
    <location>
        <begin position="118"/>
        <end position="139"/>
    </location>
</feature>
<dbReference type="InterPro" id="IPR012337">
    <property type="entry name" value="RNaseH-like_sf"/>
</dbReference>
<organism evidence="3 4">
    <name type="scientific">Trichonephila inaurata madagascariensis</name>
    <dbReference type="NCBI Taxonomy" id="2747483"/>
    <lineage>
        <taxon>Eukaryota</taxon>
        <taxon>Metazoa</taxon>
        <taxon>Ecdysozoa</taxon>
        <taxon>Arthropoda</taxon>
        <taxon>Chelicerata</taxon>
        <taxon>Arachnida</taxon>
        <taxon>Araneae</taxon>
        <taxon>Araneomorphae</taxon>
        <taxon>Entelegynae</taxon>
        <taxon>Araneoidea</taxon>
        <taxon>Nephilidae</taxon>
        <taxon>Trichonephila</taxon>
        <taxon>Trichonephila inaurata</taxon>
    </lineage>
</organism>
<dbReference type="PANTHER" id="PTHR38681">
    <property type="entry name" value="RETROVIRUS-RELATED POL POLYPROTEIN FROM TRANSPOSON 412-LIKE PROTEIN-RELATED"/>
    <property type="match status" value="1"/>
</dbReference>
<comment type="caution">
    <text evidence="3">The sequence shown here is derived from an EMBL/GenBank/DDBJ whole genome shotgun (WGS) entry which is preliminary data.</text>
</comment>
<feature type="compositionally biased region" description="Polar residues" evidence="1">
    <location>
        <begin position="334"/>
        <end position="344"/>
    </location>
</feature>
<feature type="domain" description="Myb-like" evidence="2">
    <location>
        <begin position="424"/>
        <end position="477"/>
    </location>
</feature>
<dbReference type="GO" id="GO:0003676">
    <property type="term" value="F:nucleic acid binding"/>
    <property type="evidence" value="ECO:0007669"/>
    <property type="project" value="InterPro"/>
</dbReference>
<accession>A0A8X6IK47</accession>
<evidence type="ECO:0000256" key="1">
    <source>
        <dbReference type="SAM" id="MobiDB-lite"/>
    </source>
</evidence>
<feature type="region of interest" description="Disordered" evidence="1">
    <location>
        <begin position="1030"/>
        <end position="1067"/>
    </location>
</feature>
<feature type="compositionally biased region" description="Basic residues" evidence="1">
    <location>
        <begin position="296"/>
        <end position="312"/>
    </location>
</feature>
<feature type="compositionally biased region" description="Polar residues" evidence="1">
    <location>
        <begin position="258"/>
        <end position="282"/>
    </location>
</feature>
<evidence type="ECO:0000259" key="2">
    <source>
        <dbReference type="SMART" id="SM00717"/>
    </source>
</evidence>
<sequence>MASVAMLSLPIKKEPDVLPRASVFPKRKPGLSAIATRSRFVKARPNINLSSSKTPKDSPVTSSENNSTSENVSPEPVESKPEILQRPVLPKRTANVNVTPRARFQKARPNIGSLLSKNSKDSHSQQEEKAGLPPDDGKNVEVSTSCVDVSNAVEKDPVSNADSVINNEPSAVFRSLDITEAVKSPVKVAETFQIFSASTTNNYNVIISDEEKSSDTVGTQLSLCKDNESSSVERTSSKEQLEKELPAEAPPTSDFEDNSSLSSRTTNEVPASKESPSPTVNKSMEYPTLKSILNSPRKRTATKKAHERRKRIANLSSTPSRSEMTMVDLIYWNPTTSPMKTSKPATGPREEDLLPPDEDTGPSVPPEEPEEDFSSAPKVIINADGEIILDESSLVVRRKDTIDRSKEAIIENDHTTYSSFRKRSVKTWTKKETAKFYKALSLVGTDFALMENIFQVDGKVTRTRRELKLKFKREEKLNTDYVHTAIYELHTFNVSILDEDSDEMTENSEIVDGALKNTKKSNDSGTKNPSGRGRKKKPALLEASVDENHSTTENTPDILDLEDERVETINLENNNETSCLKNAPALKSKVPRPERTRKAKTLTDFVTDLDDLSENEEENLLPRRKRKVHVLSEESEDNLPETVDKTDNVNESVNSSSEGNVNNFGNIISEDAENTQDKEPSPVKKRRKQQIMPKINQNKEEYSQKAKHQTKLNDFLVGIKKSKNKSIDWDEDSIKAFEYCQKQLSESATLAHPLNNAHLAIMVDASDNAIGKDNIVANAVSRIDEVCLPPTIDYAAIAAAQDGDQELAKLTSLSDYNLKFDKLPVIRSEYMITCEVSTGQPRPFIPAAFHREIFECYHRTSHPVTDQGNQFESELFYELSKLLGFKCKHITAYHPQANSLVDKWHHMLKAAIMWHRDATYQSLPTVLLGLRTTIHEDLKATSVELFFGENLCLPGDFLHDSKFTSPLTFVQQLHSTFADQRPPPYEGLYPVIKRYAKYFDISIKRVSQTISIDRLKPCFFADPDPVKPISVDKSSTTNTSPSSVSAALHHSQQGTFKQSSKLQVRFA</sequence>
<dbReference type="Pfam" id="PF15963">
    <property type="entry name" value="Myb_DNA-bind_7"/>
    <property type="match status" value="1"/>
</dbReference>
<gene>
    <name evidence="3" type="primary">NCL1_36927</name>
    <name evidence="3" type="ORF">TNIN_46801</name>
</gene>
<dbReference type="InterPro" id="IPR039467">
    <property type="entry name" value="TFIIIB_B''_Myb"/>
</dbReference>
<evidence type="ECO:0000313" key="3">
    <source>
        <dbReference type="EMBL" id="GFS49305.1"/>
    </source>
</evidence>
<dbReference type="SUPFAM" id="SSF53098">
    <property type="entry name" value="Ribonuclease H-like"/>
    <property type="match status" value="1"/>
</dbReference>
<dbReference type="Proteomes" id="UP000886998">
    <property type="component" value="Unassembled WGS sequence"/>
</dbReference>
<dbReference type="PANTHER" id="PTHR38681:SF1">
    <property type="entry name" value="RETROVIRUS-RELATED POL POLYPROTEIN FROM TRANSPOSON 412-LIKE PROTEIN"/>
    <property type="match status" value="1"/>
</dbReference>
<dbReference type="AlphaFoldDB" id="A0A8X6IK47"/>
<dbReference type="InterPro" id="IPR036397">
    <property type="entry name" value="RNaseH_sf"/>
</dbReference>
<dbReference type="Gene3D" id="3.30.420.10">
    <property type="entry name" value="Ribonuclease H-like superfamily/Ribonuclease H"/>
    <property type="match status" value="1"/>
</dbReference>
<feature type="region of interest" description="Disordered" evidence="1">
    <location>
        <begin position="212"/>
        <end position="320"/>
    </location>
</feature>